<evidence type="ECO:0000256" key="6">
    <source>
        <dbReference type="ARBA" id="ARBA00023295"/>
    </source>
</evidence>
<evidence type="ECO:0000256" key="5">
    <source>
        <dbReference type="ARBA" id="ARBA00022801"/>
    </source>
</evidence>
<dbReference type="InterPro" id="IPR013320">
    <property type="entry name" value="ConA-like_dom_sf"/>
</dbReference>
<name>A0A6N2W4N8_9FIRM</name>
<protein>
    <recommendedName>
        <fullName evidence="4 8">Sucrose-6-phosphate hydrolase</fullName>
        <ecNumber evidence="3 8">3.2.1.26</ecNumber>
    </recommendedName>
    <alternativeName>
        <fullName evidence="7 9">Invertase</fullName>
    </alternativeName>
</protein>
<comment type="function">
    <text evidence="9">Enables the bacterium to metabolize sucrose as a sole carbon source.</text>
</comment>
<evidence type="ECO:0000256" key="9">
    <source>
        <dbReference type="RuleBase" id="RU365015"/>
    </source>
</evidence>
<comment type="pathway">
    <text evidence="1 9">Glycan biosynthesis; sucrose metabolism.</text>
</comment>
<proteinExistence type="inferred from homology"/>
<dbReference type="InterPro" id="IPR018053">
    <property type="entry name" value="Glyco_hydro_32_AS"/>
</dbReference>
<sequence>MFKKYNKVLKEDYEKWYAEHESDREETAKDPMRLKFHLMPKTGWLNDPNGLCQFHGTYHIYYQYTPFEPTGELKLWGHYTTKDFISYIDEGPVLFPDSEFDAHGVYSGSAFVKGDTIHYFYTGNIKCFDRDDYDYINSGRGSNTIHVASKDGYHFSEKDLLMTTDDYPEDMSCHVRDPKIIRRGDDYYMVQGARDIDSHGLILMFHSKDLSHWEYFDRIVPKEPFGYMWECPDLFELDGQMMLITCPQGVEPKGIDYQNVHQCTAVKMDYDFENKSYEICDNSEFQQLDRGFDFYAPQTFEDEKGRRILIGWMGIPDADYTNPTVEHGWQHALTIPRELHIKDGRIIQRPIKEMEQMRKGELICTFSEQGRMESNLKLYEAEVRFRHCADMVLTLKEGVTLSYDSGLLTLDLGDFGEGRTTRCAALDELKDLRIFADTTSLEIFVNGGEEVFTTRVYSSQGKLSIDGDCSGTMKIYCLRPLEIGERE</sequence>
<dbReference type="Pfam" id="PF00251">
    <property type="entry name" value="Glyco_hydro_32N"/>
    <property type="match status" value="1"/>
</dbReference>
<evidence type="ECO:0000259" key="11">
    <source>
        <dbReference type="Pfam" id="PF08244"/>
    </source>
</evidence>
<evidence type="ECO:0000256" key="8">
    <source>
        <dbReference type="RuleBase" id="RU362110"/>
    </source>
</evidence>
<keyword evidence="9" id="KW-0119">Carbohydrate metabolism</keyword>
<dbReference type="InterPro" id="IPR051214">
    <property type="entry name" value="GH32_Enzymes"/>
</dbReference>
<dbReference type="InterPro" id="IPR013189">
    <property type="entry name" value="Glyco_hydro_32_C"/>
</dbReference>
<evidence type="ECO:0000313" key="12">
    <source>
        <dbReference type="EMBL" id="VYT36993.1"/>
    </source>
</evidence>
<feature type="domain" description="Glycosyl hydrolase family 32 N-terminal" evidence="10">
    <location>
        <begin position="37"/>
        <end position="350"/>
    </location>
</feature>
<dbReference type="SMR" id="A0A6N2W4N8"/>
<keyword evidence="6 8" id="KW-0326">Glycosidase</keyword>
<dbReference type="GO" id="GO:0005985">
    <property type="term" value="P:sucrose metabolic process"/>
    <property type="evidence" value="ECO:0007669"/>
    <property type="project" value="UniProtKB-UniPathway"/>
</dbReference>
<dbReference type="SUPFAM" id="SSF75005">
    <property type="entry name" value="Arabinanase/levansucrase/invertase"/>
    <property type="match status" value="1"/>
</dbReference>
<dbReference type="CDD" id="cd18623">
    <property type="entry name" value="GH32_ScrB-like"/>
    <property type="match status" value="1"/>
</dbReference>
<dbReference type="UniPathway" id="UPA00238"/>
<dbReference type="GO" id="GO:0005737">
    <property type="term" value="C:cytoplasm"/>
    <property type="evidence" value="ECO:0007669"/>
    <property type="project" value="UniProtKB-SubCell"/>
</dbReference>
<dbReference type="AlphaFoldDB" id="A0A6N2W4N8"/>
<accession>A0A6N2W4N8</accession>
<dbReference type="PROSITE" id="PS00609">
    <property type="entry name" value="GLYCOSYL_HYDROL_F32"/>
    <property type="match status" value="1"/>
</dbReference>
<dbReference type="InterPro" id="IPR006232">
    <property type="entry name" value="Suc6P_hydrolase"/>
</dbReference>
<evidence type="ECO:0000256" key="2">
    <source>
        <dbReference type="ARBA" id="ARBA00009902"/>
    </source>
</evidence>
<dbReference type="SUPFAM" id="SSF49899">
    <property type="entry name" value="Concanavalin A-like lectins/glucanases"/>
    <property type="match status" value="1"/>
</dbReference>
<evidence type="ECO:0000256" key="7">
    <source>
        <dbReference type="ARBA" id="ARBA00033367"/>
    </source>
</evidence>
<dbReference type="Pfam" id="PF08244">
    <property type="entry name" value="Glyco_hydro_32C"/>
    <property type="match status" value="1"/>
</dbReference>
<dbReference type="NCBIfam" id="TIGR01322">
    <property type="entry name" value="scrB_fam"/>
    <property type="match status" value="1"/>
</dbReference>
<evidence type="ECO:0000256" key="3">
    <source>
        <dbReference type="ARBA" id="ARBA00012758"/>
    </source>
</evidence>
<organism evidence="12">
    <name type="scientific">Anaerostipes caccae</name>
    <dbReference type="NCBI Taxonomy" id="105841"/>
    <lineage>
        <taxon>Bacteria</taxon>
        <taxon>Bacillati</taxon>
        <taxon>Bacillota</taxon>
        <taxon>Clostridia</taxon>
        <taxon>Lachnospirales</taxon>
        <taxon>Lachnospiraceae</taxon>
        <taxon>Anaerostipes</taxon>
    </lineage>
</organism>
<keyword evidence="5 8" id="KW-0378">Hydrolase</keyword>
<dbReference type="GO" id="GO:0004564">
    <property type="term" value="F:beta-fructofuranosidase activity"/>
    <property type="evidence" value="ECO:0007669"/>
    <property type="project" value="UniProtKB-EC"/>
</dbReference>
<keyword evidence="9" id="KW-0963">Cytoplasm</keyword>
<gene>
    <name evidence="12" type="primary">scrB</name>
    <name evidence="12" type="ORF">ACLFYP115_03050</name>
</gene>
<comment type="subcellular location">
    <subcellularLocation>
        <location evidence="9">Cytoplasm</location>
    </subcellularLocation>
</comment>
<dbReference type="InterPro" id="IPR001362">
    <property type="entry name" value="Glyco_hydro_32"/>
</dbReference>
<evidence type="ECO:0000256" key="1">
    <source>
        <dbReference type="ARBA" id="ARBA00004914"/>
    </source>
</evidence>
<dbReference type="EMBL" id="CACRSQ010000007">
    <property type="protein sequence ID" value="VYT36993.1"/>
    <property type="molecule type" value="Genomic_DNA"/>
</dbReference>
<dbReference type="PANTHER" id="PTHR43101:SF1">
    <property type="entry name" value="BETA-FRUCTOSIDASE"/>
    <property type="match status" value="1"/>
</dbReference>
<dbReference type="InterPro" id="IPR023296">
    <property type="entry name" value="Glyco_hydro_beta-prop_sf"/>
</dbReference>
<dbReference type="Gene3D" id="2.115.10.20">
    <property type="entry name" value="Glycosyl hydrolase domain, family 43"/>
    <property type="match status" value="1"/>
</dbReference>
<evidence type="ECO:0000259" key="10">
    <source>
        <dbReference type="Pfam" id="PF00251"/>
    </source>
</evidence>
<dbReference type="SMART" id="SM00640">
    <property type="entry name" value="Glyco_32"/>
    <property type="match status" value="1"/>
</dbReference>
<dbReference type="EC" id="3.2.1.26" evidence="3 8"/>
<dbReference type="RefSeq" id="WP_006566003.1">
    <property type="nucleotide sequence ID" value="NZ_BAABZP010000001.1"/>
</dbReference>
<evidence type="ECO:0000256" key="4">
    <source>
        <dbReference type="ARBA" id="ARBA00019623"/>
    </source>
</evidence>
<comment type="similarity">
    <text evidence="2 8">Belongs to the glycosyl hydrolase 32 family.</text>
</comment>
<dbReference type="PANTHER" id="PTHR43101">
    <property type="entry name" value="BETA-FRUCTOSIDASE"/>
    <property type="match status" value="1"/>
</dbReference>
<dbReference type="Gene3D" id="2.60.120.560">
    <property type="entry name" value="Exo-inulinase, domain 1"/>
    <property type="match status" value="1"/>
</dbReference>
<feature type="domain" description="Glycosyl hydrolase family 32 C-terminal" evidence="11">
    <location>
        <begin position="429"/>
        <end position="461"/>
    </location>
</feature>
<reference evidence="12" key="1">
    <citation type="submission" date="2019-11" db="EMBL/GenBank/DDBJ databases">
        <authorList>
            <person name="Feng L."/>
        </authorList>
    </citation>
    <scope>NUCLEOTIDE SEQUENCE</scope>
    <source>
        <strain evidence="12">AcaccaeLFYP115</strain>
    </source>
</reference>
<comment type="catalytic activity">
    <reaction evidence="8">
        <text>Hydrolysis of terminal non-reducing beta-D-fructofuranoside residues in beta-D-fructofuranosides.</text>
        <dbReference type="EC" id="3.2.1.26"/>
    </reaction>
</comment>
<dbReference type="InterPro" id="IPR013148">
    <property type="entry name" value="Glyco_hydro_32_N"/>
</dbReference>